<keyword evidence="3" id="KW-1185">Reference proteome</keyword>
<dbReference type="CDD" id="cd18316">
    <property type="entry name" value="BTB_POZ_KCTD-like"/>
    <property type="match status" value="1"/>
</dbReference>
<sequence length="234" mass="27521">MSDKRIVLNVGGIKYETTLSTLLAYPDTFLGRMFQARNDELSHPTNNNEYFIDRDGHVFRYVLQYYRTGKIIYPDRYSSSGISKEELLIELDFFQIPIPRLEDDEDEDGAESSREPNYADIQYATALDQFVLDVQNFFRQRLSDGDLIAEITVRRDKYFPHDHLPRYGRLPYLFCEAFGDEICNYLTNELTGVKASLRPSQDRFLLKLWVIDINFDVVKRLSCIKKEKKIREEV</sequence>
<organism evidence="2 3">
    <name type="scientific">Paraglomus occultum</name>
    <dbReference type="NCBI Taxonomy" id="144539"/>
    <lineage>
        <taxon>Eukaryota</taxon>
        <taxon>Fungi</taxon>
        <taxon>Fungi incertae sedis</taxon>
        <taxon>Mucoromycota</taxon>
        <taxon>Glomeromycotina</taxon>
        <taxon>Glomeromycetes</taxon>
        <taxon>Paraglomerales</taxon>
        <taxon>Paraglomeraceae</taxon>
        <taxon>Paraglomus</taxon>
    </lineage>
</organism>
<gene>
    <name evidence="2" type="ORF">POCULU_LOCUS539</name>
</gene>
<dbReference type="PANTHER" id="PTHR14499:SF136">
    <property type="entry name" value="GH08630P"/>
    <property type="match status" value="1"/>
</dbReference>
<dbReference type="GO" id="GO:0051260">
    <property type="term" value="P:protein homooligomerization"/>
    <property type="evidence" value="ECO:0007669"/>
    <property type="project" value="InterPro"/>
</dbReference>
<accession>A0A9N8VSA0</accession>
<dbReference type="Pfam" id="PF02214">
    <property type="entry name" value="BTB_2"/>
    <property type="match status" value="1"/>
</dbReference>
<dbReference type="InterPro" id="IPR011333">
    <property type="entry name" value="SKP1/BTB/POZ_sf"/>
</dbReference>
<reference evidence="2" key="1">
    <citation type="submission" date="2021-06" db="EMBL/GenBank/DDBJ databases">
        <authorList>
            <person name="Kallberg Y."/>
            <person name="Tangrot J."/>
            <person name="Rosling A."/>
        </authorList>
    </citation>
    <scope>NUCLEOTIDE SEQUENCE</scope>
    <source>
        <strain evidence="2">IA702</strain>
    </source>
</reference>
<name>A0A9N8VSA0_9GLOM</name>
<evidence type="ECO:0000313" key="3">
    <source>
        <dbReference type="Proteomes" id="UP000789572"/>
    </source>
</evidence>
<dbReference type="InterPro" id="IPR003131">
    <property type="entry name" value="T1-type_BTB"/>
</dbReference>
<dbReference type="InterPro" id="IPR000210">
    <property type="entry name" value="BTB/POZ_dom"/>
</dbReference>
<dbReference type="PANTHER" id="PTHR14499">
    <property type="entry name" value="POTASSIUM CHANNEL TETRAMERIZATION DOMAIN-CONTAINING"/>
    <property type="match status" value="1"/>
</dbReference>
<dbReference type="AlphaFoldDB" id="A0A9N8VSA0"/>
<dbReference type="OrthoDB" id="10025005at2759"/>
<dbReference type="Gene3D" id="3.30.710.10">
    <property type="entry name" value="Potassium Channel Kv1.1, Chain A"/>
    <property type="match status" value="1"/>
</dbReference>
<feature type="domain" description="BTB" evidence="1">
    <location>
        <begin position="4"/>
        <end position="111"/>
    </location>
</feature>
<dbReference type="SUPFAM" id="SSF54695">
    <property type="entry name" value="POZ domain"/>
    <property type="match status" value="1"/>
</dbReference>
<evidence type="ECO:0000313" key="2">
    <source>
        <dbReference type="EMBL" id="CAG8460613.1"/>
    </source>
</evidence>
<proteinExistence type="predicted"/>
<dbReference type="EMBL" id="CAJVPJ010000028">
    <property type="protein sequence ID" value="CAG8460613.1"/>
    <property type="molecule type" value="Genomic_DNA"/>
</dbReference>
<comment type="caution">
    <text evidence="2">The sequence shown here is derived from an EMBL/GenBank/DDBJ whole genome shotgun (WGS) entry which is preliminary data.</text>
</comment>
<protein>
    <submittedName>
        <fullName evidence="2">1253_t:CDS:1</fullName>
    </submittedName>
</protein>
<dbReference type="Proteomes" id="UP000789572">
    <property type="component" value="Unassembled WGS sequence"/>
</dbReference>
<dbReference type="SMART" id="SM00225">
    <property type="entry name" value="BTB"/>
    <property type="match status" value="1"/>
</dbReference>
<evidence type="ECO:0000259" key="1">
    <source>
        <dbReference type="SMART" id="SM00225"/>
    </source>
</evidence>